<dbReference type="EMBL" id="JAVDWH010000001">
    <property type="protein sequence ID" value="MDR7085441.1"/>
    <property type="molecule type" value="Genomic_DNA"/>
</dbReference>
<reference evidence="1 2" key="1">
    <citation type="submission" date="2023-07" db="EMBL/GenBank/DDBJ databases">
        <title>Sorghum-associated microbial communities from plants grown in Nebraska, USA.</title>
        <authorList>
            <person name="Schachtman D."/>
        </authorList>
    </citation>
    <scope>NUCLEOTIDE SEQUENCE [LARGE SCALE GENOMIC DNA]</scope>
    <source>
        <strain evidence="1 2">BE248</strain>
    </source>
</reference>
<accession>A0ABU1UJT8</accession>
<evidence type="ECO:0000313" key="2">
    <source>
        <dbReference type="Proteomes" id="UP001257739"/>
    </source>
</evidence>
<gene>
    <name evidence="1" type="ORF">J2X11_000280</name>
</gene>
<dbReference type="Proteomes" id="UP001257739">
    <property type="component" value="Unassembled WGS sequence"/>
</dbReference>
<protein>
    <submittedName>
        <fullName evidence="1">Uncharacterized protein</fullName>
    </submittedName>
</protein>
<name>A0ABU1UJT8_9ACTN</name>
<proteinExistence type="predicted"/>
<organism evidence="1 2">
    <name type="scientific">Aeromicrobium panaciterrae</name>
    <dbReference type="NCBI Taxonomy" id="363861"/>
    <lineage>
        <taxon>Bacteria</taxon>
        <taxon>Bacillati</taxon>
        <taxon>Actinomycetota</taxon>
        <taxon>Actinomycetes</taxon>
        <taxon>Propionibacteriales</taxon>
        <taxon>Nocardioidaceae</taxon>
        <taxon>Aeromicrobium</taxon>
    </lineage>
</organism>
<keyword evidence="2" id="KW-1185">Reference proteome</keyword>
<evidence type="ECO:0000313" key="1">
    <source>
        <dbReference type="EMBL" id="MDR7085441.1"/>
    </source>
</evidence>
<comment type="caution">
    <text evidence="1">The sequence shown here is derived from an EMBL/GenBank/DDBJ whole genome shotgun (WGS) entry which is preliminary data.</text>
</comment>
<sequence>MSLDWWLRNNDSGKLILFQFPNPALWVFFAATALRWSPYDEVDTELRWIGSGALIVWGLDELVRGDAPYRRILGAIVIGWQVANLLS</sequence>
<dbReference type="RefSeq" id="WP_309965759.1">
    <property type="nucleotide sequence ID" value="NZ_JAVDWH010000001.1"/>
</dbReference>